<sequence>MNALLTYFAGIATTIAGAYLVHFLTHRRWWKEYRLRKLEELYLALQSHEIAISEYYTRSAAYLIRPEDAEGLEEQEETLRTDYLKALQEDEKKAAVIPMIVNIYFRDLSPAWQNVEAAKEKLRVENRKAVLIDDRKREALGRTQREAISKAVALAILREHIPELAAFTKEMFAKIIRIADEVKENSLWLSENG</sequence>
<protein>
    <submittedName>
        <fullName evidence="2">Uncharacterized protein</fullName>
    </submittedName>
</protein>
<name>B4CZH7_9BACT</name>
<dbReference type="RefSeq" id="WP_006979390.1">
    <property type="nucleotide sequence ID" value="NZ_ABVL01000005.1"/>
</dbReference>
<reference evidence="2 3" key="1">
    <citation type="journal article" date="2011" name="J. Bacteriol.">
        <title>Genome sequence of Chthoniobacter flavus Ellin428, an aerobic heterotrophic soil bacterium.</title>
        <authorList>
            <person name="Kant R."/>
            <person name="van Passel M.W."/>
            <person name="Palva A."/>
            <person name="Lucas S."/>
            <person name="Lapidus A."/>
            <person name="Glavina Del Rio T."/>
            <person name="Dalin E."/>
            <person name="Tice H."/>
            <person name="Bruce D."/>
            <person name="Goodwin L."/>
            <person name="Pitluck S."/>
            <person name="Larimer F.W."/>
            <person name="Land M.L."/>
            <person name="Hauser L."/>
            <person name="Sangwan P."/>
            <person name="de Vos W.M."/>
            <person name="Janssen P.H."/>
            <person name="Smidt H."/>
        </authorList>
    </citation>
    <scope>NUCLEOTIDE SEQUENCE [LARGE SCALE GENOMIC DNA]</scope>
    <source>
        <strain evidence="2 3">Ellin428</strain>
    </source>
</reference>
<dbReference type="EMBL" id="ABVL01000005">
    <property type="protein sequence ID" value="EDY20141.1"/>
    <property type="molecule type" value="Genomic_DNA"/>
</dbReference>
<gene>
    <name evidence="2" type="ORF">CfE428DRAFT_2065</name>
</gene>
<dbReference type="Proteomes" id="UP000005824">
    <property type="component" value="Unassembled WGS sequence"/>
</dbReference>
<dbReference type="InParanoid" id="B4CZH7"/>
<organism evidence="2 3">
    <name type="scientific">Chthoniobacter flavus Ellin428</name>
    <dbReference type="NCBI Taxonomy" id="497964"/>
    <lineage>
        <taxon>Bacteria</taxon>
        <taxon>Pseudomonadati</taxon>
        <taxon>Verrucomicrobiota</taxon>
        <taxon>Spartobacteria</taxon>
        <taxon>Chthoniobacterales</taxon>
        <taxon>Chthoniobacteraceae</taxon>
        <taxon>Chthoniobacter</taxon>
    </lineage>
</organism>
<evidence type="ECO:0000256" key="1">
    <source>
        <dbReference type="SAM" id="Phobius"/>
    </source>
</evidence>
<comment type="caution">
    <text evidence="2">The sequence shown here is derived from an EMBL/GenBank/DDBJ whole genome shotgun (WGS) entry which is preliminary data.</text>
</comment>
<keyword evidence="1" id="KW-0472">Membrane</keyword>
<dbReference type="AlphaFoldDB" id="B4CZH7"/>
<evidence type="ECO:0000313" key="3">
    <source>
        <dbReference type="Proteomes" id="UP000005824"/>
    </source>
</evidence>
<keyword evidence="1" id="KW-0812">Transmembrane</keyword>
<keyword evidence="1" id="KW-1133">Transmembrane helix</keyword>
<feature type="transmembrane region" description="Helical" evidence="1">
    <location>
        <begin position="6"/>
        <end position="25"/>
    </location>
</feature>
<evidence type="ECO:0000313" key="2">
    <source>
        <dbReference type="EMBL" id="EDY20141.1"/>
    </source>
</evidence>
<proteinExistence type="predicted"/>
<accession>B4CZH7</accession>
<keyword evidence="3" id="KW-1185">Reference proteome</keyword>